<dbReference type="InterPro" id="IPR033810">
    <property type="entry name" value="Carboxypeptidase_T"/>
</dbReference>
<dbReference type="PRINTS" id="PR00765">
    <property type="entry name" value="CRBOXYPTASEA"/>
</dbReference>
<dbReference type="PROSITE" id="PS00133">
    <property type="entry name" value="CARBOXYPEPT_ZN_2"/>
    <property type="match status" value="1"/>
</dbReference>
<keyword evidence="3 16" id="KW-0121">Carboxypeptidase</keyword>
<dbReference type="PANTHER" id="PTHR11705:SF143">
    <property type="entry name" value="SLL0236 PROTEIN"/>
    <property type="match status" value="1"/>
</dbReference>
<dbReference type="CDD" id="cd03859">
    <property type="entry name" value="M14_CPT"/>
    <property type="match status" value="1"/>
</dbReference>
<dbReference type="InterPro" id="IPR000834">
    <property type="entry name" value="Peptidase_M14"/>
</dbReference>
<evidence type="ECO:0000256" key="7">
    <source>
        <dbReference type="ARBA" id="ARBA00022801"/>
    </source>
</evidence>
<gene>
    <name evidence="16" type="ORF">AVDCRST_MAG65-1489</name>
</gene>
<dbReference type="InterPro" id="IPR057247">
    <property type="entry name" value="CARBOXYPEPT_ZN_2"/>
</dbReference>
<evidence type="ECO:0000256" key="2">
    <source>
        <dbReference type="ARBA" id="ARBA00005988"/>
    </source>
</evidence>
<evidence type="ECO:0000256" key="5">
    <source>
        <dbReference type="ARBA" id="ARBA00022723"/>
    </source>
</evidence>
<evidence type="ECO:0000313" key="16">
    <source>
        <dbReference type="EMBL" id="CAA9481941.1"/>
    </source>
</evidence>
<keyword evidence="9" id="KW-0482">Metalloprotease</keyword>
<dbReference type="SMART" id="SM00631">
    <property type="entry name" value="Zn_pept"/>
    <property type="match status" value="1"/>
</dbReference>
<evidence type="ECO:0000256" key="1">
    <source>
        <dbReference type="ARBA" id="ARBA00001947"/>
    </source>
</evidence>
<dbReference type="Gene3D" id="3.40.630.10">
    <property type="entry name" value="Zn peptidases"/>
    <property type="match status" value="1"/>
</dbReference>
<evidence type="ECO:0000256" key="13">
    <source>
        <dbReference type="ARBA" id="ARBA00074273"/>
    </source>
</evidence>
<feature type="non-terminal residue" evidence="16">
    <location>
        <position position="285"/>
    </location>
</feature>
<evidence type="ECO:0000256" key="9">
    <source>
        <dbReference type="ARBA" id="ARBA00023049"/>
    </source>
</evidence>
<proteinExistence type="inferred from homology"/>
<evidence type="ECO:0000256" key="6">
    <source>
        <dbReference type="ARBA" id="ARBA00022729"/>
    </source>
</evidence>
<dbReference type="GO" id="GO:0004181">
    <property type="term" value="F:metallocarboxypeptidase activity"/>
    <property type="evidence" value="ECO:0007669"/>
    <property type="project" value="InterPro"/>
</dbReference>
<comment type="caution">
    <text evidence="14">Lacks conserved residue(s) required for the propagation of feature annotation.</text>
</comment>
<comment type="cofactor">
    <cofactor evidence="1">
        <name>Zn(2+)</name>
        <dbReference type="ChEBI" id="CHEBI:29105"/>
    </cofactor>
</comment>
<dbReference type="GO" id="GO:0005615">
    <property type="term" value="C:extracellular space"/>
    <property type="evidence" value="ECO:0007669"/>
    <property type="project" value="TreeGrafter"/>
</dbReference>
<evidence type="ECO:0000256" key="10">
    <source>
        <dbReference type="ARBA" id="ARBA00050859"/>
    </source>
</evidence>
<keyword evidence="5" id="KW-0479">Metal-binding</keyword>
<comment type="function">
    <text evidence="11">Carboxypeptidase that possesses the specificities of both mammalian Cpase A and B. Thus shows broad substrate specificity, being able to cleave Cbz-Gly-Leu, Cbz-Gly-Val, Cbz-Gly-Phe, Cbz-Gly-Lys and Bz-Gly-Arg in vitro.</text>
</comment>
<organism evidence="16">
    <name type="scientific">uncultured Solirubrobacteraceae bacterium</name>
    <dbReference type="NCBI Taxonomy" id="1162706"/>
    <lineage>
        <taxon>Bacteria</taxon>
        <taxon>Bacillati</taxon>
        <taxon>Actinomycetota</taxon>
        <taxon>Thermoleophilia</taxon>
        <taxon>Solirubrobacterales</taxon>
        <taxon>Solirubrobacteraceae</taxon>
        <taxon>environmental samples</taxon>
    </lineage>
</organism>
<sequence length="285" mass="31115">MLIVSLIAAAPAFAQSPAQRQPTGPRVDRGYHDHAEVGAALAELERSFPTLVSRFSLGSSVEGRELWAVKVSAGVFLDENEPEVLLVAGQHAREPLSVEMALYAARELATGYGREPRISRLLDTREVWIVANLNPDGSTYDTATGRHRAWRKNRQRDGGDGAVGVDLNRNWGYRWGCCRGSSRRPGSAAYRGTAAFSAPETRHLRDFVASRVVGGVQQIRAAVDFHSFSELVMWPFGYTRADLAPGLAEPDRAALAALGRQMAATNGYRAMQQSDLYLTDGTLND</sequence>
<keyword evidence="8" id="KW-0862">Zinc</keyword>
<dbReference type="InterPro" id="IPR057246">
    <property type="entry name" value="CARBOXYPEPT_ZN_1"/>
</dbReference>
<comment type="similarity">
    <text evidence="2 14">Belongs to the peptidase M14 family.</text>
</comment>
<name>A0A6J4RTU7_9ACTN</name>
<evidence type="ECO:0000256" key="3">
    <source>
        <dbReference type="ARBA" id="ARBA00022645"/>
    </source>
</evidence>
<dbReference type="PROSITE" id="PS52035">
    <property type="entry name" value="PEPTIDASE_M14"/>
    <property type="match status" value="1"/>
</dbReference>
<dbReference type="Pfam" id="PF00246">
    <property type="entry name" value="Peptidase_M14"/>
    <property type="match status" value="1"/>
</dbReference>
<evidence type="ECO:0000256" key="8">
    <source>
        <dbReference type="ARBA" id="ARBA00022833"/>
    </source>
</evidence>
<evidence type="ECO:0000256" key="11">
    <source>
        <dbReference type="ARBA" id="ARBA00055464"/>
    </source>
</evidence>
<keyword evidence="4" id="KW-0645">Protease</keyword>
<accession>A0A6J4RTU7</accession>
<reference evidence="16" key="1">
    <citation type="submission" date="2020-02" db="EMBL/GenBank/DDBJ databases">
        <authorList>
            <person name="Meier V. D."/>
        </authorList>
    </citation>
    <scope>NUCLEOTIDE SEQUENCE</scope>
    <source>
        <strain evidence="16">AVDCRST_MAG65</strain>
    </source>
</reference>
<evidence type="ECO:0000256" key="14">
    <source>
        <dbReference type="PROSITE-ProRule" id="PRU01379"/>
    </source>
</evidence>
<dbReference type="FunFam" id="3.40.630.10:FF:000084">
    <property type="entry name" value="Carboxypeptidase B2"/>
    <property type="match status" value="1"/>
</dbReference>
<dbReference type="EMBL" id="CADCVL010000251">
    <property type="protein sequence ID" value="CAA9481941.1"/>
    <property type="molecule type" value="Genomic_DNA"/>
</dbReference>
<dbReference type="EC" id="3.4.17.18" evidence="12"/>
<keyword evidence="7 16" id="KW-0378">Hydrolase</keyword>
<comment type="catalytic activity">
    <reaction evidence="10">
        <text>Releases a C-terminal residue, which may be hydrophobic or positively charged.</text>
        <dbReference type="EC" id="3.4.17.18"/>
    </reaction>
</comment>
<dbReference type="GO" id="GO:0008270">
    <property type="term" value="F:zinc ion binding"/>
    <property type="evidence" value="ECO:0007669"/>
    <property type="project" value="InterPro"/>
</dbReference>
<dbReference type="PANTHER" id="PTHR11705">
    <property type="entry name" value="PROTEASE FAMILY M14 CARBOXYPEPTIDASE A,B"/>
    <property type="match status" value="1"/>
</dbReference>
<feature type="domain" description="Peptidase M14" evidence="15">
    <location>
        <begin position="30"/>
        <end position="285"/>
    </location>
</feature>
<dbReference type="SUPFAM" id="SSF53187">
    <property type="entry name" value="Zn-dependent exopeptidases"/>
    <property type="match status" value="1"/>
</dbReference>
<dbReference type="AlphaFoldDB" id="A0A6J4RTU7"/>
<evidence type="ECO:0000256" key="12">
    <source>
        <dbReference type="ARBA" id="ARBA00066554"/>
    </source>
</evidence>
<dbReference type="GO" id="GO:0006508">
    <property type="term" value="P:proteolysis"/>
    <property type="evidence" value="ECO:0007669"/>
    <property type="project" value="UniProtKB-KW"/>
</dbReference>
<evidence type="ECO:0000256" key="4">
    <source>
        <dbReference type="ARBA" id="ARBA00022670"/>
    </source>
</evidence>
<keyword evidence="6" id="KW-0732">Signal</keyword>
<evidence type="ECO:0000259" key="15">
    <source>
        <dbReference type="PROSITE" id="PS52035"/>
    </source>
</evidence>
<protein>
    <recommendedName>
        <fullName evidence="13">Zinc carboxypeptidase</fullName>
        <ecNumber evidence="12">3.4.17.18</ecNumber>
    </recommendedName>
</protein>
<dbReference type="PROSITE" id="PS00132">
    <property type="entry name" value="CARBOXYPEPT_ZN_1"/>
    <property type="match status" value="1"/>
</dbReference>